<accession>A0A2U3KN84</accession>
<evidence type="ECO:0000256" key="1">
    <source>
        <dbReference type="SAM" id="MobiDB-lite"/>
    </source>
</evidence>
<protein>
    <submittedName>
        <fullName evidence="2">Uncharacterized protein</fullName>
    </submittedName>
</protein>
<organism evidence="2 3">
    <name type="scientific">Candidatus Desulfosporosinus infrequens</name>
    <dbReference type="NCBI Taxonomy" id="2043169"/>
    <lineage>
        <taxon>Bacteria</taxon>
        <taxon>Bacillati</taxon>
        <taxon>Bacillota</taxon>
        <taxon>Clostridia</taxon>
        <taxon>Eubacteriales</taxon>
        <taxon>Desulfitobacteriaceae</taxon>
        <taxon>Desulfosporosinus</taxon>
    </lineage>
</organism>
<proteinExistence type="predicted"/>
<evidence type="ECO:0000313" key="3">
    <source>
        <dbReference type="Proteomes" id="UP000238916"/>
    </source>
</evidence>
<feature type="region of interest" description="Disordered" evidence="1">
    <location>
        <begin position="1"/>
        <end position="35"/>
    </location>
</feature>
<evidence type="ECO:0000313" key="2">
    <source>
        <dbReference type="EMBL" id="SPF41123.1"/>
    </source>
</evidence>
<gene>
    <name evidence="2" type="ORF">SBF1_2420016</name>
</gene>
<dbReference type="EMBL" id="OMOF01000160">
    <property type="protein sequence ID" value="SPF41123.1"/>
    <property type="molecule type" value="Genomic_DNA"/>
</dbReference>
<name>A0A2U3KN84_9FIRM</name>
<feature type="compositionally biased region" description="Basic residues" evidence="1">
    <location>
        <begin position="14"/>
        <end position="26"/>
    </location>
</feature>
<sequence length="52" mass="5777">MFLKMYHPAPPHTITRHHGFANKAPHKSTTVPGARGARAARPLAYVINFRAI</sequence>
<reference evidence="3" key="1">
    <citation type="submission" date="2018-02" db="EMBL/GenBank/DDBJ databases">
        <authorList>
            <person name="Hausmann B."/>
        </authorList>
    </citation>
    <scope>NUCLEOTIDE SEQUENCE [LARGE SCALE GENOMIC DNA]</scope>
    <source>
        <strain evidence="3">Peat soil MAG SbF1</strain>
    </source>
</reference>
<dbReference type="AlphaFoldDB" id="A0A2U3KN84"/>
<dbReference type="Proteomes" id="UP000238916">
    <property type="component" value="Unassembled WGS sequence"/>
</dbReference>